<reference evidence="1" key="1">
    <citation type="submission" date="2020-05" db="EMBL/GenBank/DDBJ databases">
        <authorList>
            <person name="Chiriac C."/>
            <person name="Salcher M."/>
            <person name="Ghai R."/>
            <person name="Kavagutti S V."/>
        </authorList>
    </citation>
    <scope>NUCLEOTIDE SEQUENCE</scope>
</reference>
<evidence type="ECO:0000313" key="1">
    <source>
        <dbReference type="EMBL" id="CAB4935194.1"/>
    </source>
</evidence>
<accession>A0A6J7IXV5</accession>
<dbReference type="AlphaFoldDB" id="A0A6J7IXV5"/>
<sequence length="42" mass="4017">MPAAVVLAFPAPGEDDAARDAWWLAVGRAAAVALGVGGAGPA</sequence>
<organism evidence="1">
    <name type="scientific">freshwater metagenome</name>
    <dbReference type="NCBI Taxonomy" id="449393"/>
    <lineage>
        <taxon>unclassified sequences</taxon>
        <taxon>metagenomes</taxon>
        <taxon>ecological metagenomes</taxon>
    </lineage>
</organism>
<dbReference type="EMBL" id="CAFBMK010000194">
    <property type="protein sequence ID" value="CAB4935194.1"/>
    <property type="molecule type" value="Genomic_DNA"/>
</dbReference>
<protein>
    <submittedName>
        <fullName evidence="1">Unannotated protein</fullName>
    </submittedName>
</protein>
<proteinExistence type="predicted"/>
<name>A0A6J7IXV5_9ZZZZ</name>
<gene>
    <name evidence="1" type="ORF">UFOPK3564_02605</name>
</gene>